<evidence type="ECO:0000313" key="2">
    <source>
        <dbReference type="Proteomes" id="UP000537204"/>
    </source>
</evidence>
<name>A0A7W9E1P2_9SPHI</name>
<gene>
    <name evidence="1" type="ORF">HDE68_004383</name>
</gene>
<dbReference type="InterPro" id="IPR023393">
    <property type="entry name" value="START-like_dom_sf"/>
</dbReference>
<organism evidence="1 2">
    <name type="scientific">Pedobacter cryoconitis</name>
    <dbReference type="NCBI Taxonomy" id="188932"/>
    <lineage>
        <taxon>Bacteria</taxon>
        <taxon>Pseudomonadati</taxon>
        <taxon>Bacteroidota</taxon>
        <taxon>Sphingobacteriia</taxon>
        <taxon>Sphingobacteriales</taxon>
        <taxon>Sphingobacteriaceae</taxon>
        <taxon>Pedobacter</taxon>
    </lineage>
</organism>
<protein>
    <submittedName>
        <fullName evidence="1">Ligand-binding SRPBCC domain-containing protein</fullName>
    </submittedName>
</protein>
<dbReference type="CDD" id="cd07820">
    <property type="entry name" value="SRPBCC_3"/>
    <property type="match status" value="1"/>
</dbReference>
<reference evidence="1 2" key="1">
    <citation type="submission" date="2020-08" db="EMBL/GenBank/DDBJ databases">
        <title>Genomic Encyclopedia of Type Strains, Phase IV (KMG-V): Genome sequencing to study the core and pangenomes of soil and plant-associated prokaryotes.</title>
        <authorList>
            <person name="Whitman W."/>
        </authorList>
    </citation>
    <scope>NUCLEOTIDE SEQUENCE [LARGE SCALE GENOMIC DNA]</scope>
    <source>
        <strain evidence="1 2">S3M1</strain>
    </source>
</reference>
<dbReference type="RefSeq" id="WP_183884270.1">
    <property type="nucleotide sequence ID" value="NZ_JACHCE010000008.1"/>
</dbReference>
<dbReference type="InterPro" id="IPR019587">
    <property type="entry name" value="Polyketide_cyclase/dehydratase"/>
</dbReference>
<comment type="caution">
    <text evidence="1">The sequence shown here is derived from an EMBL/GenBank/DDBJ whole genome shotgun (WGS) entry which is preliminary data.</text>
</comment>
<evidence type="ECO:0000313" key="1">
    <source>
        <dbReference type="EMBL" id="MBB5638454.1"/>
    </source>
</evidence>
<dbReference type="AlphaFoldDB" id="A0A7W9E1P2"/>
<dbReference type="Pfam" id="PF10604">
    <property type="entry name" value="Polyketide_cyc2"/>
    <property type="match status" value="1"/>
</dbReference>
<accession>A0A7W9E1P2</accession>
<dbReference type="Proteomes" id="UP000537204">
    <property type="component" value="Unassembled WGS sequence"/>
</dbReference>
<sequence>MPTIYLNTFILATPEEVFDLSRNIDLHQISTQQTKEKVVAGKMSGLIGPGESVTWRAKHFGFFQELTSKITAFEKPHSFTDEMVKGAFKSFKHIHKFEEKDNGTLMTDVFIYISPLGILGKLADYLFLQKYMENLLTARNTILKKYAEKDKNREVLPLSTLKKSIPQ</sequence>
<dbReference type="SUPFAM" id="SSF55961">
    <property type="entry name" value="Bet v1-like"/>
    <property type="match status" value="1"/>
</dbReference>
<dbReference type="EMBL" id="JACHCE010000008">
    <property type="protein sequence ID" value="MBB5638454.1"/>
    <property type="molecule type" value="Genomic_DNA"/>
</dbReference>
<dbReference type="Gene3D" id="3.30.530.20">
    <property type="match status" value="1"/>
</dbReference>
<proteinExistence type="predicted"/>